<keyword evidence="4 11" id="KW-0548">Nucleotidyltransferase</keyword>
<dbReference type="Gene3D" id="1.10.8.60">
    <property type="match status" value="1"/>
</dbReference>
<keyword evidence="6" id="KW-0239">DNA-directed DNA polymerase</keyword>
<evidence type="ECO:0000256" key="8">
    <source>
        <dbReference type="ARBA" id="ARBA00049244"/>
    </source>
</evidence>
<reference evidence="11 12" key="1">
    <citation type="submission" date="2024-10" db="EMBL/GenBank/DDBJ databases">
        <authorList>
            <person name="Ratan Roy A."/>
            <person name="Morales Sandoval P.H."/>
            <person name="De Los Santos Villalobos S."/>
            <person name="Chakraborty S."/>
            <person name="Mukherjee J."/>
        </authorList>
    </citation>
    <scope>NUCLEOTIDE SEQUENCE [LARGE SCALE GENOMIC DNA]</scope>
    <source>
        <strain evidence="11 12">S1</strain>
    </source>
</reference>
<keyword evidence="3 11" id="KW-0808">Transferase</keyword>
<dbReference type="Gene3D" id="3.40.50.300">
    <property type="entry name" value="P-loop containing nucleotide triphosphate hydrolases"/>
    <property type="match status" value="1"/>
</dbReference>
<dbReference type="InterPro" id="IPR005790">
    <property type="entry name" value="DNA_polIII_delta"/>
</dbReference>
<dbReference type="RefSeq" id="WP_377961596.1">
    <property type="nucleotide sequence ID" value="NZ_JBHZOL010000021.1"/>
</dbReference>
<organism evidence="11 12">
    <name type="scientific">Almyronema epifaneia S1</name>
    <dbReference type="NCBI Taxonomy" id="2991925"/>
    <lineage>
        <taxon>Bacteria</taxon>
        <taxon>Bacillati</taxon>
        <taxon>Cyanobacteriota</taxon>
        <taxon>Cyanophyceae</taxon>
        <taxon>Nodosilineales</taxon>
        <taxon>Nodosilineaceae</taxon>
        <taxon>Almyronema</taxon>
        <taxon>Almyronema epifaneia</taxon>
    </lineage>
</organism>
<dbReference type="Pfam" id="PF06144">
    <property type="entry name" value="DNA_pol3_delta"/>
    <property type="match status" value="1"/>
</dbReference>
<comment type="similarity">
    <text evidence="7">Belongs to the DNA polymerase HolA subunit family.</text>
</comment>
<protein>
    <recommendedName>
        <fullName evidence="2">DNA polymerase III subunit delta</fullName>
        <ecNumber evidence="1">2.7.7.7</ecNumber>
    </recommendedName>
</protein>
<dbReference type="PANTHER" id="PTHR34388">
    <property type="entry name" value="DNA POLYMERASE III SUBUNIT DELTA"/>
    <property type="match status" value="1"/>
</dbReference>
<keyword evidence="5" id="KW-0235">DNA replication</keyword>
<comment type="caution">
    <text evidence="11">The sequence shown here is derived from an EMBL/GenBank/DDBJ whole genome shotgun (WGS) entry which is preliminary data.</text>
</comment>
<keyword evidence="12" id="KW-1185">Reference proteome</keyword>
<evidence type="ECO:0000259" key="10">
    <source>
        <dbReference type="Pfam" id="PF21694"/>
    </source>
</evidence>
<name>A0ABW6IB73_9CYAN</name>
<comment type="catalytic activity">
    <reaction evidence="8">
        <text>DNA(n) + a 2'-deoxyribonucleoside 5'-triphosphate = DNA(n+1) + diphosphate</text>
        <dbReference type="Rhea" id="RHEA:22508"/>
        <dbReference type="Rhea" id="RHEA-COMP:17339"/>
        <dbReference type="Rhea" id="RHEA-COMP:17340"/>
        <dbReference type="ChEBI" id="CHEBI:33019"/>
        <dbReference type="ChEBI" id="CHEBI:61560"/>
        <dbReference type="ChEBI" id="CHEBI:173112"/>
        <dbReference type="EC" id="2.7.7.7"/>
    </reaction>
</comment>
<gene>
    <name evidence="11" type="primary">holA</name>
    <name evidence="11" type="ORF">ACFVKH_03350</name>
</gene>
<dbReference type="Gene3D" id="1.20.272.10">
    <property type="match status" value="1"/>
</dbReference>
<dbReference type="GO" id="GO:0003887">
    <property type="term" value="F:DNA-directed DNA polymerase activity"/>
    <property type="evidence" value="ECO:0007669"/>
    <property type="project" value="UniProtKB-EC"/>
</dbReference>
<dbReference type="EMBL" id="JBHZOL010000021">
    <property type="protein sequence ID" value="MFE4105299.1"/>
    <property type="molecule type" value="Genomic_DNA"/>
</dbReference>
<proteinExistence type="inferred from homology"/>
<evidence type="ECO:0000256" key="3">
    <source>
        <dbReference type="ARBA" id="ARBA00022679"/>
    </source>
</evidence>
<evidence type="ECO:0000259" key="9">
    <source>
        <dbReference type="Pfam" id="PF06144"/>
    </source>
</evidence>
<dbReference type="InterPro" id="IPR027417">
    <property type="entry name" value="P-loop_NTPase"/>
</dbReference>
<dbReference type="InterPro" id="IPR048466">
    <property type="entry name" value="DNA_pol3_delta-like_C"/>
</dbReference>
<evidence type="ECO:0000256" key="6">
    <source>
        <dbReference type="ARBA" id="ARBA00022932"/>
    </source>
</evidence>
<dbReference type="SUPFAM" id="SSF52540">
    <property type="entry name" value="P-loop containing nucleoside triphosphate hydrolases"/>
    <property type="match status" value="1"/>
</dbReference>
<dbReference type="SUPFAM" id="SSF48019">
    <property type="entry name" value="post-AAA+ oligomerization domain-like"/>
    <property type="match status" value="1"/>
</dbReference>
<feature type="domain" description="DNA polymerase III delta subunit-like C-terminal" evidence="10">
    <location>
        <begin position="201"/>
        <end position="310"/>
    </location>
</feature>
<dbReference type="InterPro" id="IPR008921">
    <property type="entry name" value="DNA_pol3_clamp-load_cplx_C"/>
</dbReference>
<evidence type="ECO:0000256" key="2">
    <source>
        <dbReference type="ARBA" id="ARBA00017703"/>
    </source>
</evidence>
<evidence type="ECO:0000256" key="5">
    <source>
        <dbReference type="ARBA" id="ARBA00022705"/>
    </source>
</evidence>
<accession>A0ABW6IB73</accession>
<dbReference type="Proteomes" id="UP001600165">
    <property type="component" value="Unassembled WGS sequence"/>
</dbReference>
<evidence type="ECO:0000313" key="11">
    <source>
        <dbReference type="EMBL" id="MFE4105299.1"/>
    </source>
</evidence>
<dbReference type="EC" id="2.7.7.7" evidence="1"/>
<sequence>MPVFLFWGDDDFRLSQAIKTLCDRSLDPQWHSFNYDKLSAEQTESLIQGLNQAVTPPFGSGKRVVWLQNAAIFQRCSEALLQELSRTLPAVPEASILLFTSAQKPDGRLKSTKLLQKHGKIQEFSAIPPWKTELLQQQVLQTAEQAGLTLTPEAVELLAESVGNNTRQLVNEIEKLKIYQGDSQLPLAAEVVAHLVVVNTQSSLQLATALRQGDTAQALKLVTDLIERNEPSLRIVSTLVGQFRTWLWVKVMMQAGERDEKAIAQAAEVSNPKRVYFLQKEVRSLALDSLQQTLHKLLELEASLKQGKAEIPTLQTKIIEISQLLQ</sequence>
<evidence type="ECO:0000256" key="4">
    <source>
        <dbReference type="ARBA" id="ARBA00022695"/>
    </source>
</evidence>
<dbReference type="NCBIfam" id="TIGR01128">
    <property type="entry name" value="holA"/>
    <property type="match status" value="1"/>
</dbReference>
<dbReference type="InterPro" id="IPR010372">
    <property type="entry name" value="DNA_pol3_delta_N"/>
</dbReference>
<evidence type="ECO:0000256" key="7">
    <source>
        <dbReference type="ARBA" id="ARBA00034754"/>
    </source>
</evidence>
<evidence type="ECO:0000313" key="12">
    <source>
        <dbReference type="Proteomes" id="UP001600165"/>
    </source>
</evidence>
<dbReference type="Pfam" id="PF21694">
    <property type="entry name" value="DNA_pol3_delta_C"/>
    <property type="match status" value="1"/>
</dbReference>
<feature type="domain" description="DNA polymerase III delta N-terminal" evidence="9">
    <location>
        <begin position="4"/>
        <end position="122"/>
    </location>
</feature>
<dbReference type="PANTHER" id="PTHR34388:SF1">
    <property type="entry name" value="DNA POLYMERASE III SUBUNIT DELTA"/>
    <property type="match status" value="1"/>
</dbReference>
<evidence type="ECO:0000256" key="1">
    <source>
        <dbReference type="ARBA" id="ARBA00012417"/>
    </source>
</evidence>